<accession>A0ACC0U263</accession>
<gene>
    <name evidence="1" type="ORF">F5148DRAFT_983600</name>
</gene>
<evidence type="ECO:0000313" key="1">
    <source>
        <dbReference type="EMBL" id="KAI9459025.1"/>
    </source>
</evidence>
<dbReference type="Proteomes" id="UP001207468">
    <property type="component" value="Unassembled WGS sequence"/>
</dbReference>
<sequence>MPPSLLEKRISRISTGRLPSSRLLELSSRPFVHQACCVTLFTMVAIHVDVVFPSDHELREAFSKLETEYYTSRGPLAEIYESLRAYGQGAGRESDAQVASSSKFLPDAWSCKEGSFALSSRKETYEALGLPGTKLSTLMPGAPDQHHKGTGPLSPSRAQYFKVEPVIHILQNVHVPTSALPPRPHLRSTSARRREHRDLSPGERATNADDNDALQDWNERASSLFEWIGMVNVGAQRLQANDRVDPYVAVYSAPAPSAVGDVVHVQWRGFLTPRFVQRVLDTAITYPCRTLLARRLMAASSSIALIGLTIHGSTAVPILTPHRMPRLEGEDTASIILAPDGDAMTRTSASAGDEDSLTGGQTLTGTQLVRWAVVETIGRWDSRFG</sequence>
<protein>
    <submittedName>
        <fullName evidence="1">Ribonuclease P 40kDa subunit-domain-containing protein</fullName>
    </submittedName>
</protein>
<reference evidence="1" key="1">
    <citation type="submission" date="2021-03" db="EMBL/GenBank/DDBJ databases">
        <title>Evolutionary priming and transition to the ectomycorrhizal habit in an iconic lineage of mushroom-forming fungi: is preadaptation a requirement?</title>
        <authorList>
            <consortium name="DOE Joint Genome Institute"/>
            <person name="Looney B.P."/>
            <person name="Miyauchi S."/>
            <person name="Morin E."/>
            <person name="Drula E."/>
            <person name="Courty P.E."/>
            <person name="Chicoki N."/>
            <person name="Fauchery L."/>
            <person name="Kohler A."/>
            <person name="Kuo A."/>
            <person name="LaButti K."/>
            <person name="Pangilinan J."/>
            <person name="Lipzen A."/>
            <person name="Riley R."/>
            <person name="Andreopoulos W."/>
            <person name="He G."/>
            <person name="Johnson J."/>
            <person name="Barry K.W."/>
            <person name="Grigoriev I.V."/>
            <person name="Nagy L."/>
            <person name="Hibbett D."/>
            <person name="Henrissat B."/>
            <person name="Matheny P.B."/>
            <person name="Labbe J."/>
            <person name="Martin A.F."/>
        </authorList>
    </citation>
    <scope>NUCLEOTIDE SEQUENCE</scope>
    <source>
        <strain evidence="1">BPL698</strain>
    </source>
</reference>
<comment type="caution">
    <text evidence="1">The sequence shown here is derived from an EMBL/GenBank/DDBJ whole genome shotgun (WGS) entry which is preliminary data.</text>
</comment>
<evidence type="ECO:0000313" key="2">
    <source>
        <dbReference type="Proteomes" id="UP001207468"/>
    </source>
</evidence>
<proteinExistence type="predicted"/>
<organism evidence="1 2">
    <name type="scientific">Russula earlei</name>
    <dbReference type="NCBI Taxonomy" id="71964"/>
    <lineage>
        <taxon>Eukaryota</taxon>
        <taxon>Fungi</taxon>
        <taxon>Dikarya</taxon>
        <taxon>Basidiomycota</taxon>
        <taxon>Agaricomycotina</taxon>
        <taxon>Agaricomycetes</taxon>
        <taxon>Russulales</taxon>
        <taxon>Russulaceae</taxon>
        <taxon>Russula</taxon>
    </lineage>
</organism>
<dbReference type="EMBL" id="JAGFNK010000203">
    <property type="protein sequence ID" value="KAI9459025.1"/>
    <property type="molecule type" value="Genomic_DNA"/>
</dbReference>
<name>A0ACC0U263_9AGAM</name>
<keyword evidence="2" id="KW-1185">Reference proteome</keyword>